<evidence type="ECO:0000313" key="1">
    <source>
        <dbReference type="EMBL" id="QJA62057.1"/>
    </source>
</evidence>
<reference evidence="2" key="1">
    <citation type="submission" date="2020-03" db="EMBL/GenBank/DDBJ databases">
        <title>The deep terrestrial virosphere.</title>
        <authorList>
            <person name="Holmfeldt K."/>
            <person name="Nilsson E."/>
            <person name="Simone D."/>
            <person name="Lopez-Fernandez M."/>
            <person name="Wu X."/>
            <person name="de Brujin I."/>
            <person name="Lundin D."/>
            <person name="Andersson A."/>
            <person name="Bertilsson S."/>
            <person name="Dopson M."/>
        </authorList>
    </citation>
    <scope>NUCLEOTIDE SEQUENCE</scope>
    <source>
        <strain evidence="2">MM415A00435</strain>
        <strain evidence="1">MM415B00827</strain>
    </source>
</reference>
<dbReference type="AlphaFoldDB" id="A0A6M3KJJ9"/>
<protein>
    <submittedName>
        <fullName evidence="2">Uncharacterized protein</fullName>
    </submittedName>
</protein>
<dbReference type="EMBL" id="MT141461">
    <property type="protein sequence ID" value="QJA62057.1"/>
    <property type="molecule type" value="Genomic_DNA"/>
</dbReference>
<proteinExistence type="predicted"/>
<organism evidence="2">
    <name type="scientific">viral metagenome</name>
    <dbReference type="NCBI Taxonomy" id="1070528"/>
    <lineage>
        <taxon>unclassified sequences</taxon>
        <taxon>metagenomes</taxon>
        <taxon>organismal metagenomes</taxon>
    </lineage>
</organism>
<dbReference type="EMBL" id="MT142482">
    <property type="protein sequence ID" value="QJA82223.1"/>
    <property type="molecule type" value="Genomic_DNA"/>
</dbReference>
<gene>
    <name evidence="2" type="ORF">MM415A00435_0037</name>
    <name evidence="1" type="ORF">MM415B00827_0003</name>
</gene>
<name>A0A6M3KJJ9_9ZZZZ</name>
<accession>A0A6M3KJJ9</accession>
<sequence length="81" mass="9045">MNHTKGEWKARKSAVGDWVIETDGELICREARHYNAHLLAASPALYEALKLYQKHQAGTRGHYCGKCHEAINKALAKAEGK</sequence>
<evidence type="ECO:0000313" key="2">
    <source>
        <dbReference type="EMBL" id="QJA82223.1"/>
    </source>
</evidence>